<protein>
    <submittedName>
        <fullName evidence="1">Uncharacterized protein</fullName>
    </submittedName>
</protein>
<keyword evidence="2" id="KW-1185">Reference proteome</keyword>
<comment type="caution">
    <text evidence="1">The sequence shown here is derived from an EMBL/GenBank/DDBJ whole genome shotgun (WGS) entry which is preliminary data.</text>
</comment>
<evidence type="ECO:0000313" key="1">
    <source>
        <dbReference type="EMBL" id="KKK40020.1"/>
    </source>
</evidence>
<name>A0A0M2T5C4_9BACI</name>
<organism evidence="1 2">
    <name type="scientific">Mesobacillus campisalis</name>
    <dbReference type="NCBI Taxonomy" id="1408103"/>
    <lineage>
        <taxon>Bacteria</taxon>
        <taxon>Bacillati</taxon>
        <taxon>Bacillota</taxon>
        <taxon>Bacilli</taxon>
        <taxon>Bacillales</taxon>
        <taxon>Bacillaceae</taxon>
        <taxon>Mesobacillus</taxon>
    </lineage>
</organism>
<dbReference type="AlphaFoldDB" id="A0A0M2T5C4"/>
<dbReference type="EMBL" id="LAYY01000001">
    <property type="protein sequence ID" value="KKK40020.1"/>
    <property type="molecule type" value="Genomic_DNA"/>
</dbReference>
<accession>A0A0M2T5C4</accession>
<dbReference type="PATRIC" id="fig|1408103.3.peg.397"/>
<reference evidence="1 2" key="1">
    <citation type="submission" date="2015-04" db="EMBL/GenBank/DDBJ databases">
        <title>Taxonomic description and genome sequence of Bacillus campisalis sp. nov., a novel member of the genus Bacillus isolated from solar saltern.</title>
        <authorList>
            <person name="Mathan Kumar R."/>
            <person name="Kaur G."/>
            <person name="Kumar A."/>
            <person name="Singh N.K."/>
            <person name="Kaur N."/>
            <person name="Kumar N."/>
            <person name="Mayilraj S."/>
        </authorList>
    </citation>
    <scope>NUCLEOTIDE SEQUENCE [LARGE SCALE GENOMIC DNA]</scope>
    <source>
        <strain evidence="1 2">SA2-6</strain>
    </source>
</reference>
<dbReference type="Proteomes" id="UP000034166">
    <property type="component" value="Unassembled WGS sequence"/>
</dbReference>
<gene>
    <name evidence="1" type="ORF">WQ57_01770</name>
</gene>
<sequence>MMVMDGTSAGATTLTRWYKGKNIPMGEIVIGGVRPHSAESAIWSTCLLNVRTSDFLLADIRVRTSSCTLMVHLNHMAW</sequence>
<evidence type="ECO:0000313" key="2">
    <source>
        <dbReference type="Proteomes" id="UP000034166"/>
    </source>
</evidence>
<proteinExistence type="predicted"/>